<dbReference type="PANTHER" id="PTHR48081:SF8">
    <property type="entry name" value="ALPHA_BETA HYDROLASE FOLD-3 DOMAIN-CONTAINING PROTEIN-RELATED"/>
    <property type="match status" value="1"/>
</dbReference>
<proteinExistence type="predicted"/>
<reference evidence="3" key="1">
    <citation type="submission" date="2022-12" db="EMBL/GenBank/DDBJ databases">
        <authorList>
            <person name="Petersen C."/>
        </authorList>
    </citation>
    <scope>NUCLEOTIDE SEQUENCE</scope>
    <source>
        <strain evidence="3">IBT 17660</strain>
    </source>
</reference>
<reference evidence="3" key="2">
    <citation type="journal article" date="2023" name="IMA Fungus">
        <title>Comparative genomic study of the Penicillium genus elucidates a diverse pangenome and 15 lateral gene transfer events.</title>
        <authorList>
            <person name="Petersen C."/>
            <person name="Sorensen T."/>
            <person name="Nielsen M.R."/>
            <person name="Sondergaard T.E."/>
            <person name="Sorensen J.L."/>
            <person name="Fitzpatrick D.A."/>
            <person name="Frisvad J.C."/>
            <person name="Nielsen K.L."/>
        </authorList>
    </citation>
    <scope>NUCLEOTIDE SEQUENCE</scope>
    <source>
        <strain evidence="3">IBT 17660</strain>
    </source>
</reference>
<evidence type="ECO:0000256" key="1">
    <source>
        <dbReference type="ARBA" id="ARBA00022801"/>
    </source>
</evidence>
<evidence type="ECO:0000259" key="2">
    <source>
        <dbReference type="Pfam" id="PF07859"/>
    </source>
</evidence>
<dbReference type="SUPFAM" id="SSF53474">
    <property type="entry name" value="alpha/beta-Hydrolases"/>
    <property type="match status" value="1"/>
</dbReference>
<dbReference type="Pfam" id="PF07859">
    <property type="entry name" value="Abhydrolase_3"/>
    <property type="match status" value="1"/>
</dbReference>
<keyword evidence="1" id="KW-0378">Hydrolase</keyword>
<protein>
    <submittedName>
        <fullName evidence="3">Lipase/esterase</fullName>
    </submittedName>
</protein>
<dbReference type="Proteomes" id="UP001147760">
    <property type="component" value="Unassembled WGS sequence"/>
</dbReference>
<dbReference type="AlphaFoldDB" id="A0A9W9X071"/>
<dbReference type="InterPro" id="IPR029058">
    <property type="entry name" value="AB_hydrolase_fold"/>
</dbReference>
<gene>
    <name evidence="3" type="ORF">N7530_005494</name>
</gene>
<dbReference type="OrthoDB" id="408631at2759"/>
<name>A0A9W9X071_9EURO</name>
<dbReference type="Gene3D" id="3.40.50.1820">
    <property type="entry name" value="alpha/beta hydrolase"/>
    <property type="match status" value="1"/>
</dbReference>
<accession>A0A9W9X071</accession>
<dbReference type="EMBL" id="JAPWDO010000003">
    <property type="protein sequence ID" value="KAJ5479985.1"/>
    <property type="molecule type" value="Genomic_DNA"/>
</dbReference>
<feature type="domain" description="Alpha/beta hydrolase fold-3" evidence="2">
    <location>
        <begin position="96"/>
        <end position="308"/>
    </location>
</feature>
<dbReference type="GO" id="GO:0017000">
    <property type="term" value="P:antibiotic biosynthetic process"/>
    <property type="evidence" value="ECO:0007669"/>
    <property type="project" value="UniProtKB-ARBA"/>
</dbReference>
<dbReference type="InterPro" id="IPR013094">
    <property type="entry name" value="AB_hydrolase_3"/>
</dbReference>
<dbReference type="InterPro" id="IPR050300">
    <property type="entry name" value="GDXG_lipolytic_enzyme"/>
</dbReference>
<evidence type="ECO:0000313" key="4">
    <source>
        <dbReference type="Proteomes" id="UP001147760"/>
    </source>
</evidence>
<dbReference type="GO" id="GO:0072330">
    <property type="term" value="P:monocarboxylic acid biosynthetic process"/>
    <property type="evidence" value="ECO:0007669"/>
    <property type="project" value="UniProtKB-ARBA"/>
</dbReference>
<sequence>MARVHYELIQRPRIRLRFPIWSVSFSLNSITDPYSTKEAVLQLGVIDPEIDEATCEKCSRHGTHETLMTIPMRDGHESEIRMIKSPNAQPSTPLVILIYGGGFFSGTNIQLLPWATATAALCGVTVILPLYRLAPQHKFPIAHNDIWDSIKWLAGNASSLDAGLSKGFIIDGTSVGGNLSIATAHRAMRELLSPPLTGVLAIIPLCMDERTVPEKYKHLWVSREQNANSPICNAKDIETWTSWWGPDLRSVDYSPLNSDVELAGMPPTHVQVDGLDTLREDGLIYEKLLRDHGVATCLDVYPGMPHAHWMLWPEHFLSIKLNIDTLCGIRWLLGREIGRDVVERVWKTAP</sequence>
<dbReference type="GO" id="GO:0016787">
    <property type="term" value="F:hydrolase activity"/>
    <property type="evidence" value="ECO:0007669"/>
    <property type="project" value="UniProtKB-KW"/>
</dbReference>
<dbReference type="PANTHER" id="PTHR48081">
    <property type="entry name" value="AB HYDROLASE SUPERFAMILY PROTEIN C4A8.06C"/>
    <property type="match status" value="1"/>
</dbReference>
<evidence type="ECO:0000313" key="3">
    <source>
        <dbReference type="EMBL" id="KAJ5479985.1"/>
    </source>
</evidence>
<keyword evidence="4" id="KW-1185">Reference proteome</keyword>
<organism evidence="3 4">
    <name type="scientific">Penicillium desertorum</name>
    <dbReference type="NCBI Taxonomy" id="1303715"/>
    <lineage>
        <taxon>Eukaryota</taxon>
        <taxon>Fungi</taxon>
        <taxon>Dikarya</taxon>
        <taxon>Ascomycota</taxon>
        <taxon>Pezizomycotina</taxon>
        <taxon>Eurotiomycetes</taxon>
        <taxon>Eurotiomycetidae</taxon>
        <taxon>Eurotiales</taxon>
        <taxon>Aspergillaceae</taxon>
        <taxon>Penicillium</taxon>
    </lineage>
</organism>
<comment type="caution">
    <text evidence="3">The sequence shown here is derived from an EMBL/GenBank/DDBJ whole genome shotgun (WGS) entry which is preliminary data.</text>
</comment>